<organism evidence="2">
    <name type="scientific">bioreactor metagenome</name>
    <dbReference type="NCBI Taxonomy" id="1076179"/>
    <lineage>
        <taxon>unclassified sequences</taxon>
        <taxon>metagenomes</taxon>
        <taxon>ecological metagenomes</taxon>
    </lineage>
</organism>
<accession>A0A644YWS6</accession>
<dbReference type="PANTHER" id="PTHR36512:SF3">
    <property type="entry name" value="BLR5678 PROTEIN"/>
    <property type="match status" value="1"/>
</dbReference>
<comment type="caution">
    <text evidence="2">The sequence shown here is derived from an EMBL/GenBank/DDBJ whole genome shotgun (WGS) entry which is preliminary data.</text>
</comment>
<dbReference type="InterPro" id="IPR005321">
    <property type="entry name" value="Peptidase_S58_DmpA"/>
</dbReference>
<gene>
    <name evidence="2" type="ORF">SDC9_79622</name>
</gene>
<reference evidence="2" key="1">
    <citation type="submission" date="2019-08" db="EMBL/GenBank/DDBJ databases">
        <authorList>
            <person name="Kucharzyk K."/>
            <person name="Murdoch R.W."/>
            <person name="Higgins S."/>
            <person name="Loffler F."/>
        </authorList>
    </citation>
    <scope>NUCLEOTIDE SEQUENCE</scope>
</reference>
<dbReference type="InterPro" id="IPR016117">
    <property type="entry name" value="ArgJ-like_dom_sf"/>
</dbReference>
<sequence length="158" mass="16456">MGVALVLNASGPAVDVRTGRPWADTRGELPAPTADQRAAIAEALSRRPVLPLNTTIATVLTDAPLDRAMATKTAQVAHDGLARAIRPVHRMMDGDTIFCLASGRAEARPDPHGSFDELLTAAADLVEQACLVALLAATGAGSWPAYTDLVPAARRAGR</sequence>
<dbReference type="PANTHER" id="PTHR36512">
    <property type="entry name" value="D-AMINOPEPTIDASE"/>
    <property type="match status" value="1"/>
</dbReference>
<name>A0A644YWS6_9ZZZZ</name>
<evidence type="ECO:0008006" key="3">
    <source>
        <dbReference type="Google" id="ProtNLM"/>
    </source>
</evidence>
<dbReference type="EMBL" id="VSSQ01006542">
    <property type="protein sequence ID" value="MPM33055.1"/>
    <property type="molecule type" value="Genomic_DNA"/>
</dbReference>
<dbReference type="AlphaFoldDB" id="A0A644YWS6"/>
<comment type="similarity">
    <text evidence="1">Belongs to the peptidase S58 family.</text>
</comment>
<evidence type="ECO:0000256" key="1">
    <source>
        <dbReference type="ARBA" id="ARBA00007068"/>
    </source>
</evidence>
<protein>
    <recommendedName>
        <fullName evidence="3">Aminopeptidase</fullName>
    </recommendedName>
</protein>
<dbReference type="GO" id="GO:0004177">
    <property type="term" value="F:aminopeptidase activity"/>
    <property type="evidence" value="ECO:0007669"/>
    <property type="project" value="TreeGrafter"/>
</dbReference>
<dbReference type="Gene3D" id="3.60.70.12">
    <property type="entry name" value="L-amino peptidase D-ALA esterase/amidase"/>
    <property type="match status" value="1"/>
</dbReference>
<dbReference type="SUPFAM" id="SSF56266">
    <property type="entry name" value="DmpA/ArgJ-like"/>
    <property type="match status" value="1"/>
</dbReference>
<proteinExistence type="inferred from homology"/>
<evidence type="ECO:0000313" key="2">
    <source>
        <dbReference type="EMBL" id="MPM33055.1"/>
    </source>
</evidence>
<dbReference type="Pfam" id="PF03576">
    <property type="entry name" value="Peptidase_S58"/>
    <property type="match status" value="1"/>
</dbReference>